<feature type="binding site" evidence="12">
    <location>
        <position position="109"/>
    </location>
    <ligand>
        <name>K(+)</name>
        <dbReference type="ChEBI" id="CHEBI:29103"/>
    </ligand>
</feature>
<evidence type="ECO:0000256" key="10">
    <source>
        <dbReference type="ARBA" id="ARBA00023065"/>
    </source>
</evidence>
<organism evidence="14 15">
    <name type="scientific">Feifania hominis</name>
    <dbReference type="NCBI Taxonomy" id="2763660"/>
    <lineage>
        <taxon>Bacteria</taxon>
        <taxon>Bacillati</taxon>
        <taxon>Bacillota</taxon>
        <taxon>Clostridia</taxon>
        <taxon>Eubacteriales</taxon>
        <taxon>Feifaniaceae</taxon>
        <taxon>Feifania</taxon>
    </lineage>
</organism>
<name>A0A926DB38_9FIRM</name>
<dbReference type="Proteomes" id="UP000620366">
    <property type="component" value="Unassembled WGS sequence"/>
</dbReference>
<comment type="subcellular location">
    <subcellularLocation>
        <location evidence="1">Cell inner membrane</location>
        <topology evidence="1">Multi-pass membrane protein</topology>
    </subcellularLocation>
</comment>
<keyword evidence="12" id="KW-0479">Metal-binding</keyword>
<evidence type="ECO:0000256" key="12">
    <source>
        <dbReference type="PIRSR" id="PIRSR006247-1"/>
    </source>
</evidence>
<evidence type="ECO:0000256" key="3">
    <source>
        <dbReference type="ARBA" id="ARBA00022448"/>
    </source>
</evidence>
<dbReference type="PANTHER" id="PTHR32024">
    <property type="entry name" value="TRK SYSTEM POTASSIUM UPTAKE PROTEIN TRKG-RELATED"/>
    <property type="match status" value="1"/>
</dbReference>
<gene>
    <name evidence="14" type="ORF">H8695_00805</name>
</gene>
<keyword evidence="15" id="KW-1185">Reference proteome</keyword>
<feature type="transmembrane region" description="Helical" evidence="13">
    <location>
        <begin position="37"/>
        <end position="56"/>
    </location>
</feature>
<feature type="transmembrane region" description="Helical" evidence="13">
    <location>
        <begin position="68"/>
        <end position="89"/>
    </location>
</feature>
<evidence type="ECO:0000256" key="2">
    <source>
        <dbReference type="ARBA" id="ARBA00009137"/>
    </source>
</evidence>
<evidence type="ECO:0000256" key="5">
    <source>
        <dbReference type="ARBA" id="ARBA00022519"/>
    </source>
</evidence>
<dbReference type="Pfam" id="PF02386">
    <property type="entry name" value="TrkH"/>
    <property type="match status" value="1"/>
</dbReference>
<feature type="binding site" evidence="12">
    <location>
        <position position="429"/>
    </location>
    <ligand>
        <name>K(+)</name>
        <dbReference type="ChEBI" id="CHEBI:29103"/>
    </ligand>
</feature>
<dbReference type="RefSeq" id="WP_249298874.1">
    <property type="nucleotide sequence ID" value="NZ_JACRSP010000001.1"/>
</dbReference>
<protein>
    <submittedName>
        <fullName evidence="14">TrkH family potassium uptake protein</fullName>
    </submittedName>
</protein>
<evidence type="ECO:0000256" key="8">
    <source>
        <dbReference type="ARBA" id="ARBA00022958"/>
    </source>
</evidence>
<dbReference type="InterPro" id="IPR004772">
    <property type="entry name" value="TrkH"/>
</dbReference>
<dbReference type="GO" id="GO:0015379">
    <property type="term" value="F:potassium:chloride symporter activity"/>
    <property type="evidence" value="ECO:0007669"/>
    <property type="project" value="InterPro"/>
</dbReference>
<keyword evidence="6" id="KW-0633">Potassium transport</keyword>
<evidence type="ECO:0000256" key="7">
    <source>
        <dbReference type="ARBA" id="ARBA00022692"/>
    </source>
</evidence>
<evidence type="ECO:0000256" key="11">
    <source>
        <dbReference type="ARBA" id="ARBA00023136"/>
    </source>
</evidence>
<reference evidence="14" key="1">
    <citation type="submission" date="2020-08" db="EMBL/GenBank/DDBJ databases">
        <title>Genome public.</title>
        <authorList>
            <person name="Liu C."/>
            <person name="Sun Q."/>
        </authorList>
    </citation>
    <scope>NUCLEOTIDE SEQUENCE</scope>
    <source>
        <strain evidence="14">BX7</strain>
    </source>
</reference>
<keyword evidence="5" id="KW-0997">Cell inner membrane</keyword>
<comment type="caution">
    <text evidence="14">The sequence shown here is derived from an EMBL/GenBank/DDBJ whole genome shotgun (WGS) entry which is preliminary data.</text>
</comment>
<evidence type="ECO:0000256" key="1">
    <source>
        <dbReference type="ARBA" id="ARBA00004429"/>
    </source>
</evidence>
<keyword evidence="3" id="KW-0813">Transport</keyword>
<feature type="binding site" evidence="12">
    <location>
        <position position="312"/>
    </location>
    <ligand>
        <name>K(+)</name>
        <dbReference type="ChEBI" id="CHEBI:29103"/>
    </ligand>
</feature>
<accession>A0A926DB38</accession>
<dbReference type="PIRSF" id="PIRSF006247">
    <property type="entry name" value="TrkH"/>
    <property type="match status" value="1"/>
</dbReference>
<comment type="similarity">
    <text evidence="2">Belongs to the TrkH potassium transport family.</text>
</comment>
<evidence type="ECO:0000313" key="15">
    <source>
        <dbReference type="Proteomes" id="UP000620366"/>
    </source>
</evidence>
<feature type="transmembrane region" description="Helical" evidence="13">
    <location>
        <begin position="237"/>
        <end position="258"/>
    </location>
</feature>
<evidence type="ECO:0000256" key="6">
    <source>
        <dbReference type="ARBA" id="ARBA00022538"/>
    </source>
</evidence>
<evidence type="ECO:0000256" key="13">
    <source>
        <dbReference type="SAM" id="Phobius"/>
    </source>
</evidence>
<dbReference type="InterPro" id="IPR003445">
    <property type="entry name" value="Cat_transpt"/>
</dbReference>
<dbReference type="GO" id="GO:0046872">
    <property type="term" value="F:metal ion binding"/>
    <property type="evidence" value="ECO:0007669"/>
    <property type="project" value="UniProtKB-KW"/>
</dbReference>
<keyword evidence="4" id="KW-1003">Cell membrane</keyword>
<sequence>MNYKMVAHTVGIILRIEAILMLLPALVAALYGESTVMIFLVTACVTMLASMVLTYLRPENRTIFAKEGFLIVAVSWIALSLFGALPFYFSGEVDGFVNCFFETVSGFTTTGSSILTAVEPLSKGLLFWRGFTHWIGGMGVLVFALAILPMAEGRSMHILRAEVPGPTVGKLVPKMRTTAMILYGIYLFLTAVEVVFLLCGGMNLYDSIVHSFATAGTGGFSVKNASIGAYQSPYFEWVIGVFMLLFGINFNLFYLVLIGKLKDAFKSEELRWYLGIVAVSALAITANIAHLFEHVGDALRAAFFNVSSVITTTGFVTENYELWPQFSKIILVLLMVVGACAGSTGGGIKVSRFVILLKSIKQEVRKLTHPRAVKHIKFEGHLVDHNTVESVGLFFCAYSVIFLASILLVSLNGFDFATTTTSVLTCIGNVGPGLGMVGPVGNFSEFSVLSKLVLCFDMLAGRLEVFPMIILFSPFVWKKK</sequence>
<feature type="transmembrane region" description="Helical" evidence="13">
    <location>
        <begin position="416"/>
        <end position="438"/>
    </location>
</feature>
<feature type="transmembrane region" description="Helical" evidence="13">
    <location>
        <begin position="391"/>
        <end position="409"/>
    </location>
</feature>
<dbReference type="GO" id="GO:0005886">
    <property type="term" value="C:plasma membrane"/>
    <property type="evidence" value="ECO:0007669"/>
    <property type="project" value="UniProtKB-SubCell"/>
</dbReference>
<feature type="transmembrane region" description="Helical" evidence="13">
    <location>
        <begin position="180"/>
        <end position="205"/>
    </location>
</feature>
<feature type="transmembrane region" description="Helical" evidence="13">
    <location>
        <begin position="270"/>
        <end position="292"/>
    </location>
</feature>
<keyword evidence="11 13" id="KW-0472">Membrane</keyword>
<feature type="transmembrane region" description="Helical" evidence="13">
    <location>
        <begin position="329"/>
        <end position="348"/>
    </location>
</feature>
<dbReference type="EMBL" id="JACRSP010000001">
    <property type="protein sequence ID" value="MBC8535238.1"/>
    <property type="molecule type" value="Genomic_DNA"/>
</dbReference>
<keyword evidence="10" id="KW-0406">Ion transport</keyword>
<dbReference type="PANTHER" id="PTHR32024:SF2">
    <property type="entry name" value="TRK SYSTEM POTASSIUM UPTAKE PROTEIN TRKG-RELATED"/>
    <property type="match status" value="1"/>
</dbReference>
<feature type="binding site" evidence="12">
    <location>
        <position position="218"/>
    </location>
    <ligand>
        <name>K(+)</name>
        <dbReference type="ChEBI" id="CHEBI:29103"/>
    </ligand>
</feature>
<keyword evidence="8 12" id="KW-0630">Potassium</keyword>
<evidence type="ECO:0000313" key="14">
    <source>
        <dbReference type="EMBL" id="MBC8535238.1"/>
    </source>
</evidence>
<keyword evidence="9 13" id="KW-1133">Transmembrane helix</keyword>
<evidence type="ECO:0000256" key="9">
    <source>
        <dbReference type="ARBA" id="ARBA00022989"/>
    </source>
</evidence>
<feature type="binding site" evidence="12">
    <location>
        <position position="110"/>
    </location>
    <ligand>
        <name>K(+)</name>
        <dbReference type="ChEBI" id="CHEBI:29103"/>
    </ligand>
</feature>
<feature type="transmembrane region" description="Helical" evidence="13">
    <location>
        <begin position="458"/>
        <end position="477"/>
    </location>
</feature>
<feature type="binding site" evidence="12">
    <location>
        <position position="430"/>
    </location>
    <ligand>
        <name>K(+)</name>
        <dbReference type="ChEBI" id="CHEBI:29103"/>
    </ligand>
</feature>
<feature type="binding site" evidence="12">
    <location>
        <position position="313"/>
    </location>
    <ligand>
        <name>K(+)</name>
        <dbReference type="ChEBI" id="CHEBI:29103"/>
    </ligand>
</feature>
<proteinExistence type="inferred from homology"/>
<evidence type="ECO:0000256" key="4">
    <source>
        <dbReference type="ARBA" id="ARBA00022475"/>
    </source>
</evidence>
<dbReference type="AlphaFoldDB" id="A0A926DB38"/>
<feature type="transmembrane region" description="Helical" evidence="13">
    <location>
        <begin position="12"/>
        <end position="31"/>
    </location>
</feature>
<feature type="transmembrane region" description="Helical" evidence="13">
    <location>
        <begin position="298"/>
        <end position="317"/>
    </location>
</feature>
<keyword evidence="7 13" id="KW-0812">Transmembrane</keyword>
<feature type="transmembrane region" description="Helical" evidence="13">
    <location>
        <begin position="131"/>
        <end position="151"/>
    </location>
</feature>